<sequence length="86" mass="9739">MTRPSIALIAIGTVIKEFEDGPDNGNQAWDFYSTELGKHENPVAIVIGNDQCEYFGEIWSRNDVPASYQNFHTRMSFLGVYGDYDD</sequence>
<dbReference type="Proteomes" id="UP000305539">
    <property type="component" value="Unassembled WGS sequence"/>
</dbReference>
<reference evidence="1 2" key="1">
    <citation type="submission" date="2019-04" db="EMBL/GenBank/DDBJ databases">
        <title>Trinickia sp. 7GSK02, isolated from subtropical forest soil.</title>
        <authorList>
            <person name="Gao Z.-H."/>
            <person name="Qiu L.-H."/>
        </authorList>
    </citation>
    <scope>NUCLEOTIDE SEQUENCE [LARGE SCALE GENOMIC DNA]</scope>
    <source>
        <strain evidence="1 2">7GSK02</strain>
    </source>
</reference>
<proteinExistence type="predicted"/>
<dbReference type="AlphaFoldDB" id="A0A4U1I705"/>
<evidence type="ECO:0000313" key="2">
    <source>
        <dbReference type="Proteomes" id="UP000305539"/>
    </source>
</evidence>
<gene>
    <name evidence="1" type="ORF">FAZ69_09415</name>
</gene>
<accession>A0A4U1I705</accession>
<dbReference type="OrthoDB" id="9913218at2"/>
<dbReference type="RefSeq" id="WP_136893695.1">
    <property type="nucleotide sequence ID" value="NZ_SWJE01000005.1"/>
</dbReference>
<keyword evidence="2" id="KW-1185">Reference proteome</keyword>
<organism evidence="1 2">
    <name type="scientific">Trinickia terrae</name>
    <dbReference type="NCBI Taxonomy" id="2571161"/>
    <lineage>
        <taxon>Bacteria</taxon>
        <taxon>Pseudomonadati</taxon>
        <taxon>Pseudomonadota</taxon>
        <taxon>Betaproteobacteria</taxon>
        <taxon>Burkholderiales</taxon>
        <taxon>Burkholderiaceae</taxon>
        <taxon>Trinickia</taxon>
    </lineage>
</organism>
<comment type="caution">
    <text evidence="1">The sequence shown here is derived from an EMBL/GenBank/DDBJ whole genome shotgun (WGS) entry which is preliminary data.</text>
</comment>
<protein>
    <submittedName>
        <fullName evidence="1">Uncharacterized protein</fullName>
    </submittedName>
</protein>
<name>A0A4U1I705_9BURK</name>
<evidence type="ECO:0000313" key="1">
    <source>
        <dbReference type="EMBL" id="TKC89181.1"/>
    </source>
</evidence>
<dbReference type="EMBL" id="SWJE01000005">
    <property type="protein sequence ID" value="TKC89181.1"/>
    <property type="molecule type" value="Genomic_DNA"/>
</dbReference>